<dbReference type="AlphaFoldDB" id="A0A443Q6P9"/>
<organism evidence="2 3">
    <name type="scientific">Dinothrombium tinctorium</name>
    <dbReference type="NCBI Taxonomy" id="1965070"/>
    <lineage>
        <taxon>Eukaryota</taxon>
        <taxon>Metazoa</taxon>
        <taxon>Ecdysozoa</taxon>
        <taxon>Arthropoda</taxon>
        <taxon>Chelicerata</taxon>
        <taxon>Arachnida</taxon>
        <taxon>Acari</taxon>
        <taxon>Acariformes</taxon>
        <taxon>Trombidiformes</taxon>
        <taxon>Prostigmata</taxon>
        <taxon>Anystina</taxon>
        <taxon>Parasitengona</taxon>
        <taxon>Trombidioidea</taxon>
        <taxon>Trombidiidae</taxon>
        <taxon>Dinothrombium</taxon>
    </lineage>
</organism>
<sequence>ADEGVLRRPRSEARRSNPHSPDSTICGTRERDLHRHVACLWGNSAIAPGIYPLHVHYRRVSNACMAVFFFGHKLVHNATEYIMFCINTPGCKSVDYGSHDTCLINFVNRRDRPLTIGCDDKNEEKFDYYELVCESECPNEKHLPQLAEDICANDPTICKHG</sequence>
<evidence type="ECO:0000313" key="2">
    <source>
        <dbReference type="EMBL" id="RWR98647.1"/>
    </source>
</evidence>
<protein>
    <submittedName>
        <fullName evidence="2">Uncharacterized protein</fullName>
    </submittedName>
</protein>
<gene>
    <name evidence="2" type="ORF">B4U79_11843</name>
</gene>
<evidence type="ECO:0000256" key="1">
    <source>
        <dbReference type="SAM" id="MobiDB-lite"/>
    </source>
</evidence>
<keyword evidence="3" id="KW-1185">Reference proteome</keyword>
<name>A0A443Q6P9_9ACAR</name>
<feature type="non-terminal residue" evidence="2">
    <location>
        <position position="1"/>
    </location>
</feature>
<comment type="caution">
    <text evidence="2">The sequence shown here is derived from an EMBL/GenBank/DDBJ whole genome shotgun (WGS) entry which is preliminary data.</text>
</comment>
<proteinExistence type="predicted"/>
<feature type="region of interest" description="Disordered" evidence="1">
    <location>
        <begin position="1"/>
        <end position="27"/>
    </location>
</feature>
<reference evidence="2 3" key="1">
    <citation type="journal article" date="2018" name="Gigascience">
        <title>Genomes of trombidid mites reveal novel predicted allergens and laterally-transferred genes associated with secondary metabolism.</title>
        <authorList>
            <person name="Dong X."/>
            <person name="Chaisiri K."/>
            <person name="Xia D."/>
            <person name="Armstrong S.D."/>
            <person name="Fang Y."/>
            <person name="Donnelly M.J."/>
            <person name="Kadowaki T."/>
            <person name="McGarry J.W."/>
            <person name="Darby A.C."/>
            <person name="Makepeace B.L."/>
        </authorList>
    </citation>
    <scope>NUCLEOTIDE SEQUENCE [LARGE SCALE GENOMIC DNA]</scope>
    <source>
        <strain evidence="2">UoL-WK</strain>
    </source>
</reference>
<accession>A0A443Q6P9</accession>
<dbReference type="EMBL" id="NCKU01020062">
    <property type="protein sequence ID" value="RWR98647.1"/>
    <property type="molecule type" value="Genomic_DNA"/>
</dbReference>
<evidence type="ECO:0000313" key="3">
    <source>
        <dbReference type="Proteomes" id="UP000285301"/>
    </source>
</evidence>
<dbReference type="Proteomes" id="UP000285301">
    <property type="component" value="Unassembled WGS sequence"/>
</dbReference>
<feature type="non-terminal residue" evidence="2">
    <location>
        <position position="161"/>
    </location>
</feature>
<feature type="compositionally biased region" description="Basic and acidic residues" evidence="1">
    <location>
        <begin position="1"/>
        <end position="15"/>
    </location>
</feature>